<evidence type="ECO:0000256" key="5">
    <source>
        <dbReference type="ARBA" id="ARBA00022692"/>
    </source>
</evidence>
<keyword evidence="6 8" id="KW-1133">Transmembrane helix</keyword>
<dbReference type="PANTHER" id="PTHR11101">
    <property type="entry name" value="PHOSPHATE TRANSPORTER"/>
    <property type="match status" value="1"/>
</dbReference>
<reference evidence="10" key="1">
    <citation type="submission" date="2022-11" db="UniProtKB">
        <authorList>
            <consortium name="WormBaseParasite"/>
        </authorList>
    </citation>
    <scope>IDENTIFICATION</scope>
</reference>
<feature type="transmembrane region" description="Helical" evidence="8">
    <location>
        <begin position="122"/>
        <end position="143"/>
    </location>
</feature>
<evidence type="ECO:0000256" key="8">
    <source>
        <dbReference type="RuleBase" id="RU363058"/>
    </source>
</evidence>
<comment type="subcellular location">
    <subcellularLocation>
        <location evidence="1 8">Membrane</location>
        <topology evidence="1 8">Multi-pass membrane protein</topology>
    </subcellularLocation>
</comment>
<evidence type="ECO:0000256" key="2">
    <source>
        <dbReference type="ARBA" id="ARBA00009916"/>
    </source>
</evidence>
<dbReference type="GO" id="GO:0005315">
    <property type="term" value="F:phosphate transmembrane transporter activity"/>
    <property type="evidence" value="ECO:0007669"/>
    <property type="project" value="InterPro"/>
</dbReference>
<sequence length="522" mass="57595">MDSTTTTPTSLFKNNKMLSTILPILASTTVAMTLEEFKSKFLWVIIAGFVTSFLLGFGMGSNDVANAFGTSVGSKVLTLKQANIMATLMETSGAALVGYNVVDTVRKSIVEISLYQDQPEILLVGQVAILGGCSCWLVLATLFRLPVSSTHSIVGSTLGFTLLMKGNDGIHWSTVGKIAISWFVSPILSGIISSSIYMCVDFAVLRRKNPFECGLRVLPLFYFLCFSFYTFMVLFEGSKVLHLQNIPFWITLMISFTIGFIASLSYLIIIRPRVIKWSLELDKEENSQNKKSNNELKMATIRPISITGANEGISNGVIEKQQKVDNDRFQPFEFSPKGILRWFIPRRDRKEDQRTLRLFSIIQVVTGCFAGFSHGASDVSHTIAPLVAMLSIYNTRSVYQEGDTPLWMMFYGVSGTCLGFWLLGQRFMATIGKKITEINPCNGFAIEFGMAITVLCASKLGIPISTTHCLVGSVMFVGLIKAGEGVDWKVLINVALSWVVTLPASALFSAGIMFVLYTFFVK</sequence>
<keyword evidence="9" id="KW-1185">Reference proteome</keyword>
<evidence type="ECO:0000256" key="7">
    <source>
        <dbReference type="ARBA" id="ARBA00023136"/>
    </source>
</evidence>
<feature type="transmembrane region" description="Helical" evidence="8">
    <location>
        <begin position="180"/>
        <end position="205"/>
    </location>
</feature>
<evidence type="ECO:0000256" key="4">
    <source>
        <dbReference type="ARBA" id="ARBA00022592"/>
    </source>
</evidence>
<organism evidence="9 10">
    <name type="scientific">Meloidogyne incognita</name>
    <name type="common">Southern root-knot nematode worm</name>
    <name type="synonym">Oxyuris incognita</name>
    <dbReference type="NCBI Taxonomy" id="6306"/>
    <lineage>
        <taxon>Eukaryota</taxon>
        <taxon>Metazoa</taxon>
        <taxon>Ecdysozoa</taxon>
        <taxon>Nematoda</taxon>
        <taxon>Chromadorea</taxon>
        <taxon>Rhabditida</taxon>
        <taxon>Tylenchina</taxon>
        <taxon>Tylenchomorpha</taxon>
        <taxon>Tylenchoidea</taxon>
        <taxon>Meloidogynidae</taxon>
        <taxon>Meloidogyninae</taxon>
        <taxon>Meloidogyne</taxon>
        <taxon>Meloidogyne incognita group</taxon>
    </lineage>
</organism>
<keyword evidence="4 8" id="KW-0592">Phosphate transport</keyword>
<feature type="transmembrane region" description="Helical" evidence="8">
    <location>
        <begin position="356"/>
        <end position="376"/>
    </location>
</feature>
<evidence type="ECO:0000256" key="1">
    <source>
        <dbReference type="ARBA" id="ARBA00004141"/>
    </source>
</evidence>
<keyword evidence="3 8" id="KW-0813">Transport</keyword>
<comment type="function">
    <text evidence="8">Sodium-phosphate symporter.</text>
</comment>
<feature type="transmembrane region" description="Helical" evidence="8">
    <location>
        <begin position="81"/>
        <end position="102"/>
    </location>
</feature>
<evidence type="ECO:0000256" key="3">
    <source>
        <dbReference type="ARBA" id="ARBA00022448"/>
    </source>
</evidence>
<feature type="transmembrane region" description="Helical" evidence="8">
    <location>
        <begin position="217"/>
        <end position="235"/>
    </location>
</feature>
<evidence type="ECO:0000313" key="9">
    <source>
        <dbReference type="Proteomes" id="UP000887563"/>
    </source>
</evidence>
<dbReference type="Proteomes" id="UP000887563">
    <property type="component" value="Unplaced"/>
</dbReference>
<feature type="transmembrane region" description="Helical" evidence="8">
    <location>
        <begin position="495"/>
        <end position="520"/>
    </location>
</feature>
<dbReference type="GO" id="GO:0035435">
    <property type="term" value="P:phosphate ion transmembrane transport"/>
    <property type="evidence" value="ECO:0007669"/>
    <property type="project" value="TreeGrafter"/>
</dbReference>
<evidence type="ECO:0000313" key="10">
    <source>
        <dbReference type="WBParaSite" id="Minc3s00362g11019"/>
    </source>
</evidence>
<dbReference type="Pfam" id="PF01384">
    <property type="entry name" value="PHO4"/>
    <property type="match status" value="1"/>
</dbReference>
<keyword evidence="7 8" id="KW-0472">Membrane</keyword>
<keyword evidence="5 8" id="KW-0812">Transmembrane</keyword>
<dbReference type="WBParaSite" id="Minc3s00362g11019">
    <property type="protein sequence ID" value="Minc3s00362g11019"/>
    <property type="gene ID" value="Minc3s00362g11019"/>
</dbReference>
<dbReference type="AlphaFoldDB" id="A0A914LAL8"/>
<dbReference type="PANTHER" id="PTHR11101:SF67">
    <property type="entry name" value="PHOSPHATE TRANSPORTER"/>
    <property type="match status" value="1"/>
</dbReference>
<dbReference type="GO" id="GO:0016020">
    <property type="term" value="C:membrane"/>
    <property type="evidence" value="ECO:0007669"/>
    <property type="project" value="UniProtKB-SubCell"/>
</dbReference>
<accession>A0A914LAL8</accession>
<feature type="transmembrane region" description="Helical" evidence="8">
    <location>
        <begin position="41"/>
        <end position="61"/>
    </location>
</feature>
<comment type="similarity">
    <text evidence="2 8">Belongs to the inorganic phosphate transporter (PiT) (TC 2.A.20) family.</text>
</comment>
<name>A0A914LAL8_MELIC</name>
<evidence type="ECO:0000256" key="6">
    <source>
        <dbReference type="ARBA" id="ARBA00022989"/>
    </source>
</evidence>
<proteinExistence type="inferred from homology"/>
<dbReference type="InterPro" id="IPR001204">
    <property type="entry name" value="Phos_transporter"/>
</dbReference>
<protein>
    <recommendedName>
        <fullName evidence="8">Phosphate transporter</fullName>
    </recommendedName>
</protein>
<feature type="transmembrane region" description="Helical" evidence="8">
    <location>
        <begin position="247"/>
        <end position="269"/>
    </location>
</feature>
<feature type="transmembrane region" description="Helical" evidence="8">
    <location>
        <begin position="406"/>
        <end position="424"/>
    </location>
</feature>